<comment type="caution">
    <text evidence="3">The sequence shown here is derived from an EMBL/GenBank/DDBJ whole genome shotgun (WGS) entry which is preliminary data.</text>
</comment>
<feature type="compositionally biased region" description="Acidic residues" evidence="2">
    <location>
        <begin position="107"/>
        <end position="135"/>
    </location>
</feature>
<dbReference type="AlphaFoldDB" id="A0AAJ0FL61"/>
<dbReference type="GO" id="GO:0000470">
    <property type="term" value="P:maturation of LSU-rRNA"/>
    <property type="evidence" value="ECO:0007669"/>
    <property type="project" value="TreeGrafter"/>
</dbReference>
<evidence type="ECO:0000256" key="2">
    <source>
        <dbReference type="SAM" id="MobiDB-lite"/>
    </source>
</evidence>
<protein>
    <submittedName>
        <fullName evidence="3">Rrp15p-domain-containing protein</fullName>
    </submittedName>
</protein>
<dbReference type="EMBL" id="MU839012">
    <property type="protein sequence ID" value="KAK1766334.1"/>
    <property type="molecule type" value="Genomic_DNA"/>
</dbReference>
<feature type="region of interest" description="Disordered" evidence="2">
    <location>
        <begin position="169"/>
        <end position="202"/>
    </location>
</feature>
<dbReference type="Pfam" id="PF07890">
    <property type="entry name" value="Rrp15p"/>
    <property type="match status" value="1"/>
</dbReference>
<dbReference type="RefSeq" id="XP_060282547.1">
    <property type="nucleotide sequence ID" value="XM_060431583.1"/>
</dbReference>
<reference evidence="3" key="1">
    <citation type="submission" date="2023-06" db="EMBL/GenBank/DDBJ databases">
        <title>Genome-scale phylogeny and comparative genomics of the fungal order Sordariales.</title>
        <authorList>
            <consortium name="Lawrence Berkeley National Laboratory"/>
            <person name="Hensen N."/>
            <person name="Bonometti L."/>
            <person name="Westerberg I."/>
            <person name="Brannstrom I.O."/>
            <person name="Guillou S."/>
            <person name="Cros-Aarteil S."/>
            <person name="Calhoun S."/>
            <person name="Haridas S."/>
            <person name="Kuo A."/>
            <person name="Mondo S."/>
            <person name="Pangilinan J."/>
            <person name="Riley R."/>
            <person name="Labutti K."/>
            <person name="Andreopoulos B."/>
            <person name="Lipzen A."/>
            <person name="Chen C."/>
            <person name="Yanf M."/>
            <person name="Daum C."/>
            <person name="Ng V."/>
            <person name="Clum A."/>
            <person name="Steindorff A."/>
            <person name="Ohm R."/>
            <person name="Martin F."/>
            <person name="Silar P."/>
            <person name="Natvig D."/>
            <person name="Lalanne C."/>
            <person name="Gautier V."/>
            <person name="Ament-Velasquez S.L."/>
            <person name="Kruys A."/>
            <person name="Hutchinson M.I."/>
            <person name="Powell A.J."/>
            <person name="Barry K."/>
            <person name="Miller A.N."/>
            <person name="Grigoriev I.V."/>
            <person name="Debuchy R."/>
            <person name="Gladieux P."/>
            <person name="Thoren M.H."/>
            <person name="Johannesson H."/>
        </authorList>
    </citation>
    <scope>NUCLEOTIDE SEQUENCE</scope>
    <source>
        <strain evidence="3">8032-3</strain>
    </source>
</reference>
<dbReference type="Proteomes" id="UP001244011">
    <property type="component" value="Unassembled WGS sequence"/>
</dbReference>
<keyword evidence="4" id="KW-1185">Reference proteome</keyword>
<feature type="region of interest" description="Disordered" evidence="2">
    <location>
        <begin position="226"/>
        <end position="248"/>
    </location>
</feature>
<dbReference type="GO" id="GO:0000460">
    <property type="term" value="P:maturation of 5.8S rRNA"/>
    <property type="evidence" value="ECO:0007669"/>
    <property type="project" value="TreeGrafter"/>
</dbReference>
<gene>
    <name evidence="3" type="ORF">QBC33DRAFT_589513</name>
</gene>
<evidence type="ECO:0000313" key="3">
    <source>
        <dbReference type="EMBL" id="KAK1766334.1"/>
    </source>
</evidence>
<evidence type="ECO:0000256" key="1">
    <source>
        <dbReference type="ARBA" id="ARBA00007462"/>
    </source>
</evidence>
<sequence>MAGQAFKKRSHDDAAKSKTARPSKKQRKQLAYHSDSDEVEDNADDFQAVNLLDSDNEDIENAQVDDVGSTRSGSDSGSGSDSEEDPARVKKPKLRSKNTANAAAPGLEEEAGSDVSDYEYDDDEYDNLDGSDDGSGDGGGNPNTTRMSKSKRNDPAAFATSLTKILSTKLSASRRADPVLARSSAAHEASRQALDASLESKARRRLREQKRVAMDKGRVRDVLVASNAVGGGGGGENEVEEGEGATTGQIMEAERRLRRVAQRGVVKLFNAVRAAQVKAAEAERAARSGGITGVKSREEKVTEMSRKGFLDLIASGGGGLKKGALEEA</sequence>
<dbReference type="GeneID" id="85314770"/>
<feature type="compositionally biased region" description="Low complexity" evidence="2">
    <location>
        <begin position="65"/>
        <end position="80"/>
    </location>
</feature>
<proteinExistence type="inferred from homology"/>
<organism evidence="3 4">
    <name type="scientific">Phialemonium atrogriseum</name>
    <dbReference type="NCBI Taxonomy" id="1093897"/>
    <lineage>
        <taxon>Eukaryota</taxon>
        <taxon>Fungi</taxon>
        <taxon>Dikarya</taxon>
        <taxon>Ascomycota</taxon>
        <taxon>Pezizomycotina</taxon>
        <taxon>Sordariomycetes</taxon>
        <taxon>Sordariomycetidae</taxon>
        <taxon>Cephalothecales</taxon>
        <taxon>Cephalothecaceae</taxon>
        <taxon>Phialemonium</taxon>
    </lineage>
</organism>
<comment type="similarity">
    <text evidence="1">Belongs to the RRP15 family.</text>
</comment>
<dbReference type="PANTHER" id="PTHR13245:SF14">
    <property type="entry name" value="RRP15-LIKE PROTEIN"/>
    <property type="match status" value="1"/>
</dbReference>
<name>A0AAJ0FL61_9PEZI</name>
<dbReference type="PANTHER" id="PTHR13245">
    <property type="entry name" value="RRP15-LIKE PROTEIN"/>
    <property type="match status" value="1"/>
</dbReference>
<dbReference type="GO" id="GO:0030687">
    <property type="term" value="C:preribosome, large subunit precursor"/>
    <property type="evidence" value="ECO:0007669"/>
    <property type="project" value="TreeGrafter"/>
</dbReference>
<feature type="region of interest" description="Disordered" evidence="2">
    <location>
        <begin position="1"/>
        <end position="156"/>
    </location>
</feature>
<evidence type="ECO:0000313" key="4">
    <source>
        <dbReference type="Proteomes" id="UP001244011"/>
    </source>
</evidence>
<feature type="compositionally biased region" description="Basic residues" evidence="2">
    <location>
        <begin position="18"/>
        <end position="30"/>
    </location>
</feature>
<accession>A0AAJ0FL61</accession>
<dbReference type="InterPro" id="IPR012459">
    <property type="entry name" value="Rrp15"/>
</dbReference>